<evidence type="ECO:0000256" key="2">
    <source>
        <dbReference type="ARBA" id="ARBA00022679"/>
    </source>
</evidence>
<evidence type="ECO:0000313" key="9">
    <source>
        <dbReference type="Proteomes" id="UP001337655"/>
    </source>
</evidence>
<evidence type="ECO:0000259" key="7">
    <source>
        <dbReference type="PROSITE" id="PS50011"/>
    </source>
</evidence>
<accession>A0AAV9NT96</accession>
<feature type="region of interest" description="Disordered" evidence="6">
    <location>
        <begin position="94"/>
        <end position="125"/>
    </location>
</feature>
<gene>
    <name evidence="8" type="ORF">LTR77_011200</name>
</gene>
<dbReference type="EMBL" id="JAVRRT010000035">
    <property type="protein sequence ID" value="KAK5162769.1"/>
    <property type="molecule type" value="Genomic_DNA"/>
</dbReference>
<keyword evidence="5" id="KW-0067">ATP-binding</keyword>
<dbReference type="PANTHER" id="PTHR43671">
    <property type="entry name" value="SERINE/THREONINE-PROTEIN KINASE NEK"/>
    <property type="match status" value="1"/>
</dbReference>
<keyword evidence="4" id="KW-0418">Kinase</keyword>
<evidence type="ECO:0000256" key="3">
    <source>
        <dbReference type="ARBA" id="ARBA00022741"/>
    </source>
</evidence>
<proteinExistence type="predicted"/>
<dbReference type="GO" id="GO:0005524">
    <property type="term" value="F:ATP binding"/>
    <property type="evidence" value="ECO:0007669"/>
    <property type="project" value="UniProtKB-KW"/>
</dbReference>
<dbReference type="SUPFAM" id="SSF56112">
    <property type="entry name" value="Protein kinase-like (PK-like)"/>
    <property type="match status" value="1"/>
</dbReference>
<dbReference type="SMART" id="SM00220">
    <property type="entry name" value="S_TKc"/>
    <property type="match status" value="1"/>
</dbReference>
<reference evidence="8 9" key="1">
    <citation type="submission" date="2023-08" db="EMBL/GenBank/DDBJ databases">
        <title>Black Yeasts Isolated from many extreme environments.</title>
        <authorList>
            <person name="Coleine C."/>
            <person name="Stajich J.E."/>
            <person name="Selbmann L."/>
        </authorList>
    </citation>
    <scope>NUCLEOTIDE SEQUENCE [LARGE SCALE GENOMIC DNA]</scope>
    <source>
        <strain evidence="8 9">CCFEE 5935</strain>
    </source>
</reference>
<dbReference type="EC" id="2.7.11.1" evidence="1"/>
<dbReference type="GO" id="GO:0004674">
    <property type="term" value="F:protein serine/threonine kinase activity"/>
    <property type="evidence" value="ECO:0007669"/>
    <property type="project" value="UniProtKB-EC"/>
</dbReference>
<protein>
    <recommendedName>
        <fullName evidence="1">non-specific serine/threonine protein kinase</fullName>
        <ecNumber evidence="1">2.7.11.1</ecNumber>
    </recommendedName>
</protein>
<dbReference type="InterPro" id="IPR050660">
    <property type="entry name" value="NEK_Ser/Thr_kinase"/>
</dbReference>
<dbReference type="InterPro" id="IPR008271">
    <property type="entry name" value="Ser/Thr_kinase_AS"/>
</dbReference>
<organism evidence="8 9">
    <name type="scientific">Saxophila tyrrhenica</name>
    <dbReference type="NCBI Taxonomy" id="1690608"/>
    <lineage>
        <taxon>Eukaryota</taxon>
        <taxon>Fungi</taxon>
        <taxon>Dikarya</taxon>
        <taxon>Ascomycota</taxon>
        <taxon>Pezizomycotina</taxon>
        <taxon>Dothideomycetes</taxon>
        <taxon>Dothideomycetidae</taxon>
        <taxon>Mycosphaerellales</taxon>
        <taxon>Extremaceae</taxon>
        <taxon>Saxophila</taxon>
    </lineage>
</organism>
<comment type="caution">
    <text evidence="8">The sequence shown here is derived from an EMBL/GenBank/DDBJ whole genome shotgun (WGS) entry which is preliminary data.</text>
</comment>
<keyword evidence="9" id="KW-1185">Reference proteome</keyword>
<dbReference type="Pfam" id="PF00069">
    <property type="entry name" value="Pkinase"/>
    <property type="match status" value="1"/>
</dbReference>
<keyword evidence="2" id="KW-0808">Transferase</keyword>
<dbReference type="PANTHER" id="PTHR43671:SF13">
    <property type="entry name" value="SERINE_THREONINE-PROTEIN KINASE NEK2"/>
    <property type="match status" value="1"/>
</dbReference>
<dbReference type="RefSeq" id="XP_064653412.1">
    <property type="nucleotide sequence ID" value="XM_064808411.1"/>
</dbReference>
<evidence type="ECO:0000256" key="1">
    <source>
        <dbReference type="ARBA" id="ARBA00012513"/>
    </source>
</evidence>
<feature type="domain" description="Protein kinase" evidence="7">
    <location>
        <begin position="192"/>
        <end position="491"/>
    </location>
</feature>
<dbReference type="GeneID" id="89932519"/>
<name>A0AAV9NT96_9PEZI</name>
<evidence type="ECO:0000313" key="8">
    <source>
        <dbReference type="EMBL" id="KAK5162769.1"/>
    </source>
</evidence>
<dbReference type="Proteomes" id="UP001337655">
    <property type="component" value="Unassembled WGS sequence"/>
</dbReference>
<dbReference type="AlphaFoldDB" id="A0AAV9NT96"/>
<evidence type="ECO:0000256" key="4">
    <source>
        <dbReference type="ARBA" id="ARBA00022777"/>
    </source>
</evidence>
<keyword evidence="3" id="KW-0547">Nucleotide-binding</keyword>
<dbReference type="Gene3D" id="1.10.510.10">
    <property type="entry name" value="Transferase(Phosphotransferase) domain 1"/>
    <property type="match status" value="1"/>
</dbReference>
<dbReference type="InterPro" id="IPR000719">
    <property type="entry name" value="Prot_kinase_dom"/>
</dbReference>
<evidence type="ECO:0000256" key="5">
    <source>
        <dbReference type="ARBA" id="ARBA00022840"/>
    </source>
</evidence>
<dbReference type="InterPro" id="IPR011009">
    <property type="entry name" value="Kinase-like_dom_sf"/>
</dbReference>
<evidence type="ECO:0000256" key="6">
    <source>
        <dbReference type="SAM" id="MobiDB-lite"/>
    </source>
</evidence>
<dbReference type="PROSITE" id="PS00108">
    <property type="entry name" value="PROTEIN_KINASE_ST"/>
    <property type="match status" value="1"/>
</dbReference>
<dbReference type="PROSITE" id="PS50011">
    <property type="entry name" value="PROTEIN_KINASE_DOM"/>
    <property type="match status" value="1"/>
</dbReference>
<sequence>MAHQQYYPPMPPQQQQYYMPQQQQYFHDQGDHCGEPPMMNAYGGYDMQQGQMYGPNPQQHYPMNEQHHHMNEQHNPRNGNAKPANKVEPMHKAGRLHVGPAGSPMFVPRGHEPPKQQPNNQKPKIQVPNFDHLTGHAAFDAEAAWINKIMPLPSYSDASEAPVEFAEPRMVFREEDHNTVPGEQIIYGCEVYVVKETLQQGTNDPKRMSNGVRVLQRINPNRKFFVVEKNLMAGSDKAFTRVKIEIAALKQIRDAGGSPHINTIIDEFWAEGSRSCTILLEHCDIGTLEQEIQRMNAKGMFLEEFFMWDVLESVLKALCFCHYGIRNAHAPKYKLNPWNTICHLDIKPANLFVTSKMYPGNEYGNHRIVLGDFGCAVTLVDIQTKRTTTECMPGATAGWTPPEITYDDAKGYVGIFGKPTDVWQLGGLIQVMCRRTQLPQQEFVKEGRPCGGIYSVQLNDVVSRAMMEDHKTRPSALDLFEIVQRKKREYEDSVVRGGGR</sequence>